<keyword evidence="2" id="KW-1185">Reference proteome</keyword>
<organism evidence="1 2">
    <name type="scientific">Moraxella bovoculi 237</name>
    <dbReference type="NCBI Taxonomy" id="743974"/>
    <lineage>
        <taxon>Bacteria</taxon>
        <taxon>Pseudomonadati</taxon>
        <taxon>Pseudomonadota</taxon>
        <taxon>Gammaproteobacteria</taxon>
        <taxon>Moraxellales</taxon>
        <taxon>Moraxellaceae</taxon>
        <taxon>Moraxella</taxon>
    </lineage>
</organism>
<protein>
    <submittedName>
        <fullName evidence="1">Uncharacterized protein</fullName>
    </submittedName>
</protein>
<evidence type="ECO:0000313" key="2">
    <source>
        <dbReference type="Proteomes" id="UP000035860"/>
    </source>
</evidence>
<comment type="caution">
    <text evidence="1">The sequence shown here is derived from an EMBL/GenBank/DDBJ whole genome shotgun (WGS) entry which is preliminary data.</text>
</comment>
<dbReference type="OrthoDB" id="6656383at2"/>
<gene>
    <name evidence="1" type="ORF">MBO_02240</name>
</gene>
<evidence type="ECO:0000313" key="1">
    <source>
        <dbReference type="EMBL" id="KDN25972.1"/>
    </source>
</evidence>
<dbReference type="Proteomes" id="UP000035860">
    <property type="component" value="Unassembled WGS sequence"/>
</dbReference>
<proteinExistence type="predicted"/>
<dbReference type="AlphaFoldDB" id="A0A066UJB1"/>
<accession>A0A066UJB1</accession>
<name>A0A066UJB1_9GAMM</name>
<dbReference type="RefSeq" id="WP_036362780.1">
    <property type="nucleotide sequence ID" value="NZ_AOMT01000005.1"/>
</dbReference>
<sequence length="260" mass="29705">MTTYSHNEEPQDKPQGLLENFAQISGLDSDRLAEDLFVTWQQTLVSIKRSYAAATSNLIDEIEVPVIQSQINDALYTYVVKKVDMVHDLKLEIHEGWLRLSTTVNVKGIFASVASNFELVHLQLDRHTQRVVLRQISDTDVLELHSKSWWQAPLAKFAVNTYRTLLKKDPLPFILNKIKIKGVPFTEHKGNVIYLEIGRWLKNSEQIMNIIKKVQINQGILAKEQLILRAKPNFGEILSLGDQNSPIITEKDNPNKPSKK</sequence>
<reference evidence="1 2" key="1">
    <citation type="journal article" date="2014" name="Genome Announc.">
        <title>Draft Genome Sequence of Moraxella bovoculi Strain 237T (ATCC BAA-1259T) Isolated from a Calf with Infectious Bovine Keratoconjunctivitis.</title>
        <authorList>
            <person name="Calcutt M.J."/>
            <person name="Foecking M.F."/>
            <person name="Martin N.T."/>
            <person name="Mhlanga-Mutangadura T."/>
            <person name="Reilly T.J."/>
        </authorList>
    </citation>
    <scope>NUCLEOTIDE SEQUENCE [LARGE SCALE GENOMIC DNA]</scope>
    <source>
        <strain evidence="1 2">237</strain>
    </source>
</reference>
<dbReference type="eggNOG" id="ENOG5032NAH">
    <property type="taxonomic scope" value="Bacteria"/>
</dbReference>
<dbReference type="EMBL" id="AOMT01000005">
    <property type="protein sequence ID" value="KDN25972.1"/>
    <property type="molecule type" value="Genomic_DNA"/>
</dbReference>